<proteinExistence type="predicted"/>
<dbReference type="GO" id="GO:0003743">
    <property type="term" value="F:translation initiation factor activity"/>
    <property type="evidence" value="ECO:0007669"/>
    <property type="project" value="InterPro"/>
</dbReference>
<keyword evidence="4" id="KW-0028">Amino-acid biosynthesis</keyword>
<accession>A0A165KK29</accession>
<dbReference type="STRING" id="1314781.A0A165KK29"/>
<dbReference type="GO" id="GO:0003723">
    <property type="term" value="F:RNA binding"/>
    <property type="evidence" value="ECO:0007669"/>
    <property type="project" value="InterPro"/>
</dbReference>
<reference evidence="8 9" key="1">
    <citation type="journal article" date="2016" name="Mol. Biol. Evol.">
        <title>Comparative Genomics of Early-Diverging Mushroom-Forming Fungi Provides Insights into the Origins of Lignocellulose Decay Capabilities.</title>
        <authorList>
            <person name="Nagy L.G."/>
            <person name="Riley R."/>
            <person name="Tritt A."/>
            <person name="Adam C."/>
            <person name="Daum C."/>
            <person name="Floudas D."/>
            <person name="Sun H."/>
            <person name="Yadav J.S."/>
            <person name="Pangilinan J."/>
            <person name="Larsson K.H."/>
            <person name="Matsuura K."/>
            <person name="Barry K."/>
            <person name="Labutti K."/>
            <person name="Kuo R."/>
            <person name="Ohm R.A."/>
            <person name="Bhattacharya S.S."/>
            <person name="Shirouzu T."/>
            <person name="Yoshinaga Y."/>
            <person name="Martin F.M."/>
            <person name="Grigoriev I.V."/>
            <person name="Hibbett D.S."/>
        </authorList>
    </citation>
    <scope>NUCLEOTIDE SEQUENCE [LARGE SCALE GENOMIC DNA]</scope>
    <source>
        <strain evidence="8 9">HHB12029</strain>
    </source>
</reference>
<dbReference type="SUPFAM" id="SSF141734">
    <property type="entry name" value="HisI-like"/>
    <property type="match status" value="1"/>
</dbReference>
<dbReference type="EMBL" id="KV425942">
    <property type="protein sequence ID" value="KZV96463.1"/>
    <property type="molecule type" value="Genomic_DNA"/>
</dbReference>
<evidence type="ECO:0000256" key="6">
    <source>
        <dbReference type="ARBA" id="ARBA00023102"/>
    </source>
</evidence>
<evidence type="ECO:0000256" key="2">
    <source>
        <dbReference type="ARBA" id="ARBA00005169"/>
    </source>
</evidence>
<dbReference type="Gene3D" id="3.10.20.810">
    <property type="entry name" value="Phosphoribosyl-AMP cyclohydrolase"/>
    <property type="match status" value="1"/>
</dbReference>
<name>A0A165KK29_EXIGL</name>
<evidence type="ECO:0000259" key="7">
    <source>
        <dbReference type="Pfam" id="PF01502"/>
    </source>
</evidence>
<dbReference type="OrthoDB" id="29647at2759"/>
<dbReference type="Pfam" id="PF01502">
    <property type="entry name" value="PRA-CH"/>
    <property type="match status" value="1"/>
</dbReference>
<dbReference type="GO" id="GO:0004635">
    <property type="term" value="F:phosphoribosyl-AMP cyclohydrolase activity"/>
    <property type="evidence" value="ECO:0007669"/>
    <property type="project" value="UniProtKB-EC"/>
</dbReference>
<dbReference type="GO" id="GO:0000105">
    <property type="term" value="P:L-histidine biosynthetic process"/>
    <property type="evidence" value="ECO:0007669"/>
    <property type="project" value="UniProtKB-UniPathway"/>
</dbReference>
<keyword evidence="5" id="KW-0378">Hydrolase</keyword>
<keyword evidence="9" id="KW-1185">Reference proteome</keyword>
<evidence type="ECO:0000256" key="3">
    <source>
        <dbReference type="ARBA" id="ARBA00012721"/>
    </source>
</evidence>
<dbReference type="GO" id="GO:0031369">
    <property type="term" value="F:translation initiation factor binding"/>
    <property type="evidence" value="ECO:0007669"/>
    <property type="project" value="InterPro"/>
</dbReference>
<organism evidence="8 9">
    <name type="scientific">Exidia glandulosa HHB12029</name>
    <dbReference type="NCBI Taxonomy" id="1314781"/>
    <lineage>
        <taxon>Eukaryota</taxon>
        <taxon>Fungi</taxon>
        <taxon>Dikarya</taxon>
        <taxon>Basidiomycota</taxon>
        <taxon>Agaricomycotina</taxon>
        <taxon>Agaricomycetes</taxon>
        <taxon>Auriculariales</taxon>
        <taxon>Exidiaceae</taxon>
        <taxon>Exidia</taxon>
    </lineage>
</organism>
<evidence type="ECO:0000256" key="1">
    <source>
        <dbReference type="ARBA" id="ARBA00000024"/>
    </source>
</evidence>
<dbReference type="InterPro" id="IPR038019">
    <property type="entry name" value="PRib_AMP_CycHydrolase_sf"/>
</dbReference>
<comment type="pathway">
    <text evidence="2">Amino-acid biosynthesis; L-histidine biosynthesis; L-histidine from 5-phospho-alpha-D-ribose 1-diphosphate: step 3/9.</text>
</comment>
<keyword evidence="6" id="KW-0368">Histidine biosynthesis</keyword>
<protein>
    <recommendedName>
        <fullName evidence="3">phosphoribosyl-AMP cyclohydrolase</fullName>
        <ecNumber evidence="3">3.5.4.19</ecNumber>
    </recommendedName>
</protein>
<dbReference type="PANTHER" id="PTHR13937:SF0">
    <property type="entry name" value="EUKARYOTIC TRANSLATION INITIATION FACTOR 3 SUBUNIT C-RELATED"/>
    <property type="match status" value="1"/>
</dbReference>
<gene>
    <name evidence="8" type="ORF">EXIGLDRAFT_705457</name>
</gene>
<feature type="domain" description="Phosphoribosyl-AMP cyclohydrolase" evidence="7">
    <location>
        <begin position="21"/>
        <end position="63"/>
    </location>
</feature>
<comment type="catalytic activity">
    <reaction evidence="1">
        <text>1-(5-phospho-beta-D-ribosyl)-5'-AMP + H2O = 1-(5-phospho-beta-D-ribosyl)-5-[(5-phospho-beta-D-ribosylamino)methylideneamino]imidazole-4-carboxamide</text>
        <dbReference type="Rhea" id="RHEA:20049"/>
        <dbReference type="ChEBI" id="CHEBI:15377"/>
        <dbReference type="ChEBI" id="CHEBI:58435"/>
        <dbReference type="ChEBI" id="CHEBI:59457"/>
        <dbReference type="EC" id="3.5.4.19"/>
    </reaction>
</comment>
<dbReference type="InParanoid" id="A0A165KK29"/>
<dbReference type="EC" id="3.5.4.19" evidence="3"/>
<dbReference type="UniPathway" id="UPA00031">
    <property type="reaction ID" value="UER00008"/>
</dbReference>
<evidence type="ECO:0000313" key="8">
    <source>
        <dbReference type="EMBL" id="KZV96463.1"/>
    </source>
</evidence>
<dbReference type="PANTHER" id="PTHR13937">
    <property type="entry name" value="EUKARYOTIC TRANSLATION INITATION FACTOR 3, SUBUNIT 8 EIF3S8 -RELATED"/>
    <property type="match status" value="1"/>
</dbReference>
<dbReference type="GO" id="GO:0005852">
    <property type="term" value="C:eukaryotic translation initiation factor 3 complex"/>
    <property type="evidence" value="ECO:0007669"/>
    <property type="project" value="InterPro"/>
</dbReference>
<evidence type="ECO:0000313" key="9">
    <source>
        <dbReference type="Proteomes" id="UP000077266"/>
    </source>
</evidence>
<dbReference type="AlphaFoldDB" id="A0A165KK29"/>
<evidence type="ECO:0000256" key="5">
    <source>
        <dbReference type="ARBA" id="ARBA00022801"/>
    </source>
</evidence>
<dbReference type="Proteomes" id="UP000077266">
    <property type="component" value="Unassembled WGS sequence"/>
</dbReference>
<sequence length="308" mass="34479">MTQQNDDILSSFLQGGKSLGLVYSSRESVAEPIATGRGVYQSRKHGMWRKGETSGDVWEIVSIGHQQLRRPGEQRYQLGLAAFCSGIIREAQASLQGQRLPIHTHINTDLLEAAFLISCMLRGKAISKPFHRLLDFSDRQIFTGPRRARDHIMQASKALQDGEWKKCRNLIQSIKIWSLMPEEKTVKGILARRIQEEEGLRTLLFTYYEQLYLATGIRLVDVIRGLMSFRARASRTPLILRLSNPRNSIASRYDVCPVSLASCRSSSANHVRGIPTSWATTRAVESGLNCTGAHLFAMEGLLPVLSQA</sequence>
<dbReference type="InterPro" id="IPR002496">
    <property type="entry name" value="PRib_AMP_CycHydrolase_dom"/>
</dbReference>
<evidence type="ECO:0000256" key="4">
    <source>
        <dbReference type="ARBA" id="ARBA00022605"/>
    </source>
</evidence>
<dbReference type="InterPro" id="IPR027516">
    <property type="entry name" value="EIF3C"/>
</dbReference>